<dbReference type="eggNOG" id="arCOG01978">
    <property type="taxonomic scope" value="Archaea"/>
</dbReference>
<gene>
    <name evidence="1" type="ordered locus">ASAC_1254</name>
</gene>
<dbReference type="OrthoDB" id="70327at2157"/>
<evidence type="ECO:0000313" key="1">
    <source>
        <dbReference type="EMBL" id="ADL19659.1"/>
    </source>
</evidence>
<proteinExistence type="predicted"/>
<dbReference type="SUPFAM" id="SSF51717">
    <property type="entry name" value="Dihydropteroate synthetase-like"/>
    <property type="match status" value="1"/>
</dbReference>
<dbReference type="EMBL" id="CP001742">
    <property type="protein sequence ID" value="ADL19659.1"/>
    <property type="molecule type" value="Genomic_DNA"/>
</dbReference>
<evidence type="ECO:0000313" key="2">
    <source>
        <dbReference type="Proteomes" id="UP000000346"/>
    </source>
</evidence>
<name>D9Q2X1_ACIS3</name>
<keyword evidence="2" id="KW-1185">Reference proteome</keyword>
<dbReference type="RefSeq" id="WP_013267171.1">
    <property type="nucleotide sequence ID" value="NC_014374.1"/>
</dbReference>
<protein>
    <submittedName>
        <fullName evidence="1">Dihydropteroate synthase</fullName>
    </submittedName>
</protein>
<accession>D9Q2X1</accession>
<dbReference type="GeneID" id="9499509"/>
<dbReference type="STRING" id="666510.ASAC_1254"/>
<organism evidence="1 2">
    <name type="scientific">Acidilobus saccharovorans (strain DSM 16705 / JCM 18335 / VKM B-2471 / 345-15)</name>
    <dbReference type="NCBI Taxonomy" id="666510"/>
    <lineage>
        <taxon>Archaea</taxon>
        <taxon>Thermoproteota</taxon>
        <taxon>Thermoprotei</taxon>
        <taxon>Acidilobales</taxon>
        <taxon>Acidilobaceae</taxon>
        <taxon>Acidilobus</taxon>
    </lineage>
</organism>
<dbReference type="HOGENOM" id="CLU_622034_0_0_2"/>
<dbReference type="Proteomes" id="UP000000346">
    <property type="component" value="Chromosome"/>
</dbReference>
<dbReference type="KEGG" id="asc:ASAC_1254"/>
<sequence>MRVLLVVTGDASKFKDVIMRRVPHYIKVDFLEVRDLLFLDPEALRATIIQSAGTDYDYIIIPGSYPWSARLVGANVYKGPEGLGLLAQMLEKGDLDLSRDLSFEKYRPDLVNSMAREALESLRNYELIPLRPPPVRVLSEVVIKGSENIEDIAGTAKTLAADGADVIVLAPITAKAEGMLKDILAAMSDLKIALGLDARAEILSRFSSDFEVLLSLRPWQLRDLSWASGKYLVITASSNDEINLARSYVEHLVSEGVRPILDPVIRPPLVPGLWGSLQRLAAIRELNAPIMIGLSNAVELMDADTAGSAAMLTFISAELGASALLVEEASFKARGLTAEARAAADMASLSLMWLKPPKDVGVSLLSSKLKHGIIKDENFEIRLLGRDKIEVKLGSKTLTLSCRDRCPPKSLGAADPSLIIAVYRACLPWSSRWDC</sequence>
<dbReference type="InterPro" id="IPR011005">
    <property type="entry name" value="Dihydropteroate_synth-like_sf"/>
</dbReference>
<dbReference type="InParanoid" id="D9Q2X1"/>
<reference evidence="1 2" key="1">
    <citation type="journal article" date="2010" name="Appl. Environ. Microbiol.">
        <title>The genome sequence of the crenarchaeon Acidilobus saccharovorans supports a new order, Acidilobales, and suggests an important ecological role in terrestrial acidic hot springs.</title>
        <authorList>
            <person name="Mardanov A.V."/>
            <person name="Svetlitchnyi V.A."/>
            <person name="Beletsky A.V."/>
            <person name="Prokofeva M.I."/>
            <person name="Bonch-Osmolovskaya E.A."/>
            <person name="Ravin N.V."/>
            <person name="Skryabin K.G."/>
        </authorList>
    </citation>
    <scope>NUCLEOTIDE SEQUENCE [LARGE SCALE GENOMIC DNA]</scope>
    <source>
        <strain evidence="2">DSM 16705 / JCM 18335 / VKM B-2471 / 345-15</strain>
    </source>
</reference>
<dbReference type="AlphaFoldDB" id="D9Q2X1"/>